<dbReference type="InterPro" id="IPR000690">
    <property type="entry name" value="Matrin/U1-C_Znf_C2H2"/>
</dbReference>
<dbReference type="InterPro" id="IPR003604">
    <property type="entry name" value="Matrin/U1-like-C_Znf_C2H2"/>
</dbReference>
<dbReference type="Pfam" id="PF12874">
    <property type="entry name" value="zf-met"/>
    <property type="match status" value="1"/>
</dbReference>
<evidence type="ECO:0000259" key="7">
    <source>
        <dbReference type="PROSITE" id="PS50171"/>
    </source>
</evidence>
<dbReference type="GO" id="GO:0005634">
    <property type="term" value="C:nucleus"/>
    <property type="evidence" value="ECO:0007669"/>
    <property type="project" value="UniProtKB-SubCell"/>
</dbReference>
<name>A0AAD7RR49_9TELE</name>
<keyword evidence="3" id="KW-0677">Repeat</keyword>
<dbReference type="EMBL" id="JAINUG010000192">
    <property type="protein sequence ID" value="KAJ8388640.1"/>
    <property type="molecule type" value="Genomic_DNA"/>
</dbReference>
<dbReference type="AlphaFoldDB" id="A0AAD7RR49"/>
<proteinExistence type="predicted"/>
<dbReference type="GO" id="GO:0008270">
    <property type="term" value="F:zinc ion binding"/>
    <property type="evidence" value="ECO:0007669"/>
    <property type="project" value="UniProtKB-KW"/>
</dbReference>
<dbReference type="Gene3D" id="3.30.160.60">
    <property type="entry name" value="Classic Zinc Finger"/>
    <property type="match status" value="2"/>
</dbReference>
<keyword evidence="4" id="KW-0863">Zinc-finger</keyword>
<dbReference type="SUPFAM" id="SSF57667">
    <property type="entry name" value="beta-beta-alpha zinc fingers"/>
    <property type="match status" value="2"/>
</dbReference>
<dbReference type="InterPro" id="IPR036236">
    <property type="entry name" value="Znf_C2H2_sf"/>
</dbReference>
<comment type="caution">
    <text evidence="8">The sequence shown here is derived from an EMBL/GenBank/DDBJ whole genome shotgun (WGS) entry which is preliminary data.</text>
</comment>
<dbReference type="Proteomes" id="UP001221898">
    <property type="component" value="Unassembled WGS sequence"/>
</dbReference>
<evidence type="ECO:0000256" key="5">
    <source>
        <dbReference type="ARBA" id="ARBA00022833"/>
    </source>
</evidence>
<keyword evidence="2" id="KW-0479">Metal-binding</keyword>
<keyword evidence="5" id="KW-0862">Zinc</keyword>
<evidence type="ECO:0000256" key="6">
    <source>
        <dbReference type="ARBA" id="ARBA00023242"/>
    </source>
</evidence>
<dbReference type="SMART" id="SM00451">
    <property type="entry name" value="ZnF_U1"/>
    <property type="match status" value="2"/>
</dbReference>
<keyword evidence="6" id="KW-0539">Nucleus</keyword>
<protein>
    <recommendedName>
        <fullName evidence="7">Matrin-type domain-containing protein</fullName>
    </recommendedName>
</protein>
<reference evidence="8" key="1">
    <citation type="journal article" date="2023" name="Science">
        <title>Genome structures resolve the early diversification of teleost fishes.</title>
        <authorList>
            <person name="Parey E."/>
            <person name="Louis A."/>
            <person name="Montfort J."/>
            <person name="Bouchez O."/>
            <person name="Roques C."/>
            <person name="Iampietro C."/>
            <person name="Lluch J."/>
            <person name="Castinel A."/>
            <person name="Donnadieu C."/>
            <person name="Desvignes T."/>
            <person name="Floi Bucao C."/>
            <person name="Jouanno E."/>
            <person name="Wen M."/>
            <person name="Mejri S."/>
            <person name="Dirks R."/>
            <person name="Jansen H."/>
            <person name="Henkel C."/>
            <person name="Chen W.J."/>
            <person name="Zahm M."/>
            <person name="Cabau C."/>
            <person name="Klopp C."/>
            <person name="Thompson A.W."/>
            <person name="Robinson-Rechavi M."/>
            <person name="Braasch I."/>
            <person name="Lecointre G."/>
            <person name="Bobe J."/>
            <person name="Postlethwait J.H."/>
            <person name="Berthelot C."/>
            <person name="Roest Crollius H."/>
            <person name="Guiguen Y."/>
        </authorList>
    </citation>
    <scope>NUCLEOTIDE SEQUENCE</scope>
    <source>
        <strain evidence="8">NC1722</strain>
    </source>
</reference>
<gene>
    <name evidence="8" type="ORF">AAFF_G00132050</name>
</gene>
<evidence type="ECO:0000256" key="3">
    <source>
        <dbReference type="ARBA" id="ARBA00022737"/>
    </source>
</evidence>
<evidence type="ECO:0000256" key="2">
    <source>
        <dbReference type="ARBA" id="ARBA00022723"/>
    </source>
</evidence>
<dbReference type="GO" id="GO:0003676">
    <property type="term" value="F:nucleic acid binding"/>
    <property type="evidence" value="ECO:0007669"/>
    <property type="project" value="InterPro"/>
</dbReference>
<dbReference type="InterPro" id="IPR022755">
    <property type="entry name" value="Znf_C2H2_jaz"/>
</dbReference>
<organism evidence="8 9">
    <name type="scientific">Aldrovandia affinis</name>
    <dbReference type="NCBI Taxonomy" id="143900"/>
    <lineage>
        <taxon>Eukaryota</taxon>
        <taxon>Metazoa</taxon>
        <taxon>Chordata</taxon>
        <taxon>Craniata</taxon>
        <taxon>Vertebrata</taxon>
        <taxon>Euteleostomi</taxon>
        <taxon>Actinopterygii</taxon>
        <taxon>Neopterygii</taxon>
        <taxon>Teleostei</taxon>
        <taxon>Notacanthiformes</taxon>
        <taxon>Halosauridae</taxon>
        <taxon>Aldrovandia</taxon>
    </lineage>
</organism>
<evidence type="ECO:0000256" key="1">
    <source>
        <dbReference type="ARBA" id="ARBA00004123"/>
    </source>
</evidence>
<evidence type="ECO:0000256" key="4">
    <source>
        <dbReference type="ARBA" id="ARBA00022771"/>
    </source>
</evidence>
<dbReference type="PROSITE" id="PS50171">
    <property type="entry name" value="ZF_MATRIN"/>
    <property type="match status" value="1"/>
</dbReference>
<dbReference type="PANTHER" id="PTHR46144">
    <property type="entry name" value="ZINC FINGER PROTEIN 385B-LIKE"/>
    <property type="match status" value="1"/>
</dbReference>
<accession>A0AAD7RR49</accession>
<dbReference type="PANTHER" id="PTHR46144:SF3">
    <property type="entry name" value="ZINC FINGER MATRIN-TYPE PROTEIN 4"/>
    <property type="match status" value="1"/>
</dbReference>
<feature type="domain" description="Matrin-type" evidence="7">
    <location>
        <begin position="211"/>
        <end position="241"/>
    </location>
</feature>
<comment type="subcellular location">
    <subcellularLocation>
        <location evidence="1">Nucleus</location>
    </subcellularLocation>
</comment>
<evidence type="ECO:0000313" key="8">
    <source>
        <dbReference type="EMBL" id="KAJ8388640.1"/>
    </source>
</evidence>
<sequence>MFNDLGCRYECYQRNQMEMNGKACGFTYYYNNYEQAANELEAGRGAARDIATVLRACVNGSRIHYKRSTHLAPSMEYTVSFQVHQQLTVFPAHLDESQMKSSEVQAGPIHRQLLQSVQCPAHLAVPEARPLPESETREQSEAVLHAASHGWRLSCQETAHGQRQDPCQETEAAVWGLTCHLYWHRSATQSGAAAVGRVPAALPWQRQDSDRYCQLCDAWFNNRGMAQQHYEGKKHKKNSGRADLLEHLGQTLGVGETKGLKRSHTCEVCSVTLNSVAQYHAHLQGSKHQNNLKNQL</sequence>
<evidence type="ECO:0000313" key="9">
    <source>
        <dbReference type="Proteomes" id="UP001221898"/>
    </source>
</evidence>
<dbReference type="InterPro" id="IPR051868">
    <property type="entry name" value="ZN346_ZMAT4"/>
</dbReference>
<keyword evidence="9" id="KW-1185">Reference proteome</keyword>
<dbReference type="Pfam" id="PF12171">
    <property type="entry name" value="zf-C2H2_jaz"/>
    <property type="match status" value="1"/>
</dbReference>
<dbReference type="SMART" id="SM00355">
    <property type="entry name" value="ZnF_C2H2"/>
    <property type="match status" value="2"/>
</dbReference>
<dbReference type="InterPro" id="IPR013087">
    <property type="entry name" value="Znf_C2H2_type"/>
</dbReference>